<dbReference type="PANTHER" id="PTHR30289:SF1">
    <property type="entry name" value="PEBP (PHOSPHATIDYLETHANOLAMINE-BINDING PROTEIN) FAMILY PROTEIN"/>
    <property type="match status" value="1"/>
</dbReference>
<protein>
    <submittedName>
        <fullName evidence="1">Unannotated protein</fullName>
    </submittedName>
</protein>
<dbReference type="InterPro" id="IPR036610">
    <property type="entry name" value="PEBP-like_sf"/>
</dbReference>
<gene>
    <name evidence="1" type="ORF">UFOPK3402_00141</name>
</gene>
<dbReference type="Pfam" id="PF01161">
    <property type="entry name" value="PBP"/>
    <property type="match status" value="1"/>
</dbReference>
<sequence length="197" mass="20473">MRLRSPLIAACSLALLALFIPHANAVQGAFTLKSPVVTEAGALPAAYTCDGAGSTLPLKWTNPPKGTKSYALVMHHVPPEGVAHWYWVAWDIPSTTTQLAVNAKNFGKLGGNSVNRNIGYTPPCSKGPGDKTYTYTLYALSKSAGLGSTSTATVSRDTLLAAIAPITLGKAVLNVTYSRPSSAATDTQSSSAPAPRS</sequence>
<reference evidence="1" key="1">
    <citation type="submission" date="2020-05" db="EMBL/GenBank/DDBJ databases">
        <authorList>
            <person name="Chiriac C."/>
            <person name="Salcher M."/>
            <person name="Ghai R."/>
            <person name="Kavagutti S V."/>
        </authorList>
    </citation>
    <scope>NUCLEOTIDE SEQUENCE</scope>
</reference>
<name>A0A6J7CSB7_9ZZZZ</name>
<dbReference type="InterPro" id="IPR005247">
    <property type="entry name" value="YbhB_YbcL/LppC-like"/>
</dbReference>
<dbReference type="EMBL" id="CAFBLS010000010">
    <property type="protein sequence ID" value="CAB4859714.1"/>
    <property type="molecule type" value="Genomic_DNA"/>
</dbReference>
<dbReference type="PANTHER" id="PTHR30289">
    <property type="entry name" value="UNCHARACTERIZED PROTEIN YBCL-RELATED"/>
    <property type="match status" value="1"/>
</dbReference>
<dbReference type="Gene3D" id="3.90.280.10">
    <property type="entry name" value="PEBP-like"/>
    <property type="match status" value="1"/>
</dbReference>
<evidence type="ECO:0000313" key="1">
    <source>
        <dbReference type="EMBL" id="CAB4859714.1"/>
    </source>
</evidence>
<dbReference type="InterPro" id="IPR008914">
    <property type="entry name" value="PEBP"/>
</dbReference>
<dbReference type="SUPFAM" id="SSF49777">
    <property type="entry name" value="PEBP-like"/>
    <property type="match status" value="1"/>
</dbReference>
<organism evidence="1">
    <name type="scientific">freshwater metagenome</name>
    <dbReference type="NCBI Taxonomy" id="449393"/>
    <lineage>
        <taxon>unclassified sequences</taxon>
        <taxon>metagenomes</taxon>
        <taxon>ecological metagenomes</taxon>
    </lineage>
</organism>
<dbReference type="CDD" id="cd00865">
    <property type="entry name" value="PEBP_bact_arch"/>
    <property type="match status" value="1"/>
</dbReference>
<dbReference type="AlphaFoldDB" id="A0A6J7CSB7"/>
<proteinExistence type="predicted"/>
<accession>A0A6J7CSB7</accession>